<name>A0A6P5ALD9_BRABE</name>
<feature type="region of interest" description="Disordered" evidence="2">
    <location>
        <begin position="1"/>
        <end position="33"/>
    </location>
</feature>
<dbReference type="AlphaFoldDB" id="A0A6P5ALD9"/>
<keyword evidence="3" id="KW-1185">Reference proteome</keyword>
<protein>
    <submittedName>
        <fullName evidence="4">Vasohibin-1-like isoform X1</fullName>
    </submittedName>
    <submittedName>
        <fullName evidence="5">Vasohibin-1-like isoform X2</fullName>
    </submittedName>
    <submittedName>
        <fullName evidence="6">Vasohibin-1-like isoform X3</fullName>
    </submittedName>
    <submittedName>
        <fullName evidence="7">Vasohibin-1-like isoform X4</fullName>
    </submittedName>
</protein>
<dbReference type="InterPro" id="IPR028131">
    <property type="entry name" value="VASH1"/>
</dbReference>
<dbReference type="KEGG" id="bbel:109484081"/>
<evidence type="ECO:0000313" key="3">
    <source>
        <dbReference type="Proteomes" id="UP000515135"/>
    </source>
</evidence>
<evidence type="ECO:0000313" key="4">
    <source>
        <dbReference type="RefSeq" id="XP_019642851.1"/>
    </source>
</evidence>
<dbReference type="PANTHER" id="PTHR15750">
    <property type="entry name" value="VASOHIBIN-1-LIKE ISOFORM X2"/>
    <property type="match status" value="1"/>
</dbReference>
<dbReference type="GO" id="GO:0005737">
    <property type="term" value="C:cytoplasm"/>
    <property type="evidence" value="ECO:0007669"/>
    <property type="project" value="InterPro"/>
</dbReference>
<gene>
    <name evidence="4 5 6 7" type="primary">LOC109484081</name>
</gene>
<feature type="active site" evidence="1">
    <location>
        <position position="206"/>
    </location>
</feature>
<proteinExistence type="predicted"/>
<evidence type="ECO:0000313" key="5">
    <source>
        <dbReference type="RefSeq" id="XP_019642852.1"/>
    </source>
</evidence>
<dbReference type="Pfam" id="PF14822">
    <property type="entry name" value="Vasohibin"/>
    <property type="match status" value="1"/>
</dbReference>
<dbReference type="GeneID" id="109484081"/>
<organism evidence="3 4">
    <name type="scientific">Branchiostoma belcheri</name>
    <name type="common">Amphioxus</name>
    <dbReference type="NCBI Taxonomy" id="7741"/>
    <lineage>
        <taxon>Eukaryota</taxon>
        <taxon>Metazoa</taxon>
        <taxon>Chordata</taxon>
        <taxon>Cephalochordata</taxon>
        <taxon>Leptocardii</taxon>
        <taxon>Amphioxiformes</taxon>
        <taxon>Branchiostomatidae</taxon>
        <taxon>Branchiostoma</taxon>
    </lineage>
</organism>
<accession>A0A6P5ALD9</accession>
<evidence type="ECO:0000256" key="2">
    <source>
        <dbReference type="SAM" id="MobiDB-lite"/>
    </source>
</evidence>
<dbReference type="RefSeq" id="XP_019642852.1">
    <property type="nucleotide sequence ID" value="XM_019787293.1"/>
</dbReference>
<feature type="compositionally biased region" description="Basic and acidic residues" evidence="2">
    <location>
        <begin position="309"/>
        <end position="318"/>
    </location>
</feature>
<reference evidence="4 5" key="1">
    <citation type="submission" date="2025-04" db="UniProtKB">
        <authorList>
            <consortium name="RefSeq"/>
        </authorList>
    </citation>
    <scope>IDENTIFICATION</scope>
    <source>
        <tissue evidence="4 5">Gonad</tissue>
    </source>
</reference>
<dbReference type="RefSeq" id="XP_019642855.1">
    <property type="nucleotide sequence ID" value="XM_019787296.1"/>
</dbReference>
<dbReference type="RefSeq" id="XP_019642851.1">
    <property type="nucleotide sequence ID" value="XM_019787292.1"/>
</dbReference>
<evidence type="ECO:0000313" key="6">
    <source>
        <dbReference type="RefSeq" id="XP_019642854.1"/>
    </source>
</evidence>
<evidence type="ECO:0000313" key="7">
    <source>
        <dbReference type="RefSeq" id="XP_019642855.1"/>
    </source>
</evidence>
<sequence length="318" mass="36195">MALTSGMADEKKPNLTSPRCAIIGNPDQSQAEEEEEVGEENGVLFYVNKSGFPLNDKTWERMWHHVAKIHPDGNKMVTEIRNSKELPRVPMPVVPVFPTNTPITDRLWMVQKYMSDLQYNHTGTQFFEIRKNRPLTGLIDSAKEIIREALPIKCLEAVILGIHLTNGMPGVERFPVSFKSQFGSTVHRHVVLGVYCGGRYGALGMSRREDLMYKPLEFKCLSDLVLDYEESYEGYFHVLKKVKIGYPVSHDPHSYECIHWKALTLNMTKLSKDGVRKEVEKYSREVRAKMKTSGLVSERPPLVPPPTSPRKDTPGRPN</sequence>
<dbReference type="PANTHER" id="PTHR15750:SF2">
    <property type="entry name" value="VASOHIBIN"/>
    <property type="match status" value="1"/>
</dbReference>
<feature type="active site" evidence="1">
    <location>
        <position position="154"/>
    </location>
</feature>
<dbReference type="OrthoDB" id="9974232at2759"/>
<evidence type="ECO:0000256" key="1">
    <source>
        <dbReference type="PIRSR" id="PIRSR628131-1"/>
    </source>
</evidence>
<feature type="active site" evidence="1">
    <location>
        <position position="189"/>
    </location>
</feature>
<dbReference type="Proteomes" id="UP000515135">
    <property type="component" value="Unplaced"/>
</dbReference>
<dbReference type="RefSeq" id="XP_019642854.1">
    <property type="nucleotide sequence ID" value="XM_019787295.1"/>
</dbReference>
<feature type="region of interest" description="Disordered" evidence="2">
    <location>
        <begin position="289"/>
        <end position="318"/>
    </location>
</feature>